<dbReference type="AlphaFoldDB" id="A0A5J6IBJ0"/>
<sequence>MTKHFSRRGVMAATGGAAAAVTASMIAPQAAAAASKGRATGELFMYDNSALVLIDYQPEMVAGVHSIDTKLMMLNARVLARFAVKAGIPVVLSTVGVESGVNSPTAEELRQEIPDLPEIDRTTMNAWDDDAFRQAVLKTGRRRFVMCGLWTEICLAYPIVDMQADGLRTAFVADAVGGQNKYAHDIAVDRMAHAGSVPNTVLATLAEWSPDWALPQGAILAEVGAWYQAELAKLEQG</sequence>
<evidence type="ECO:0000313" key="4">
    <source>
        <dbReference type="Proteomes" id="UP000326598"/>
    </source>
</evidence>
<dbReference type="PROSITE" id="PS51318">
    <property type="entry name" value="TAT"/>
    <property type="match status" value="1"/>
</dbReference>
<dbReference type="InterPro" id="IPR036380">
    <property type="entry name" value="Isochorismatase-like_sf"/>
</dbReference>
<name>A0A5J6IBJ0_STRC4</name>
<feature type="domain" description="Isochorismatase-like" evidence="2">
    <location>
        <begin position="49"/>
        <end position="198"/>
    </location>
</feature>
<dbReference type="RefSeq" id="WP_150483760.1">
    <property type="nucleotide sequence ID" value="NZ_BMTB01000002.1"/>
</dbReference>
<feature type="signal peptide" evidence="1">
    <location>
        <begin position="1"/>
        <end position="33"/>
    </location>
</feature>
<dbReference type="Gene3D" id="3.40.50.850">
    <property type="entry name" value="Isochorismatase-like"/>
    <property type="match status" value="1"/>
</dbReference>
<organism evidence="3 4">
    <name type="scientific">Streptomyces coeruleorubidus</name>
    <dbReference type="NCBI Taxonomy" id="116188"/>
    <lineage>
        <taxon>Bacteria</taxon>
        <taxon>Bacillati</taxon>
        <taxon>Actinomycetota</taxon>
        <taxon>Actinomycetes</taxon>
        <taxon>Kitasatosporales</taxon>
        <taxon>Streptomycetaceae</taxon>
        <taxon>Streptomyces</taxon>
    </lineage>
</organism>
<evidence type="ECO:0000313" key="3">
    <source>
        <dbReference type="EMBL" id="QEV28654.1"/>
    </source>
</evidence>
<dbReference type="InterPro" id="IPR000868">
    <property type="entry name" value="Isochorismatase-like_dom"/>
</dbReference>
<reference evidence="3 4" key="1">
    <citation type="submission" date="2017-09" db="EMBL/GenBank/DDBJ databases">
        <authorList>
            <person name="Lee N."/>
            <person name="Cho B.-K."/>
        </authorList>
    </citation>
    <scope>NUCLEOTIDE SEQUENCE [LARGE SCALE GENOMIC DNA]</scope>
    <source>
        <strain evidence="3 4">ATCC 13740</strain>
    </source>
</reference>
<proteinExistence type="predicted"/>
<dbReference type="KEGG" id="scoe:CP976_34075"/>
<evidence type="ECO:0000259" key="2">
    <source>
        <dbReference type="Pfam" id="PF00857"/>
    </source>
</evidence>
<dbReference type="GeneID" id="91421078"/>
<dbReference type="Proteomes" id="UP000326598">
    <property type="component" value="Chromosome"/>
</dbReference>
<accession>A0A5J6IBJ0</accession>
<feature type="chain" id="PRO_5023817630" evidence="1">
    <location>
        <begin position="34"/>
        <end position="237"/>
    </location>
</feature>
<dbReference type="PANTHER" id="PTHR43559:SF1">
    <property type="entry name" value="HYDROLASE"/>
    <property type="match status" value="1"/>
</dbReference>
<dbReference type="PANTHER" id="PTHR43559">
    <property type="entry name" value="HYDROLASE YCAC-RELATED"/>
    <property type="match status" value="1"/>
</dbReference>
<evidence type="ECO:0000256" key="1">
    <source>
        <dbReference type="SAM" id="SignalP"/>
    </source>
</evidence>
<gene>
    <name evidence="3" type="ORF">CP976_34075</name>
</gene>
<dbReference type="Pfam" id="PF00857">
    <property type="entry name" value="Isochorismatase"/>
    <property type="match status" value="1"/>
</dbReference>
<dbReference type="InterPro" id="IPR006311">
    <property type="entry name" value="TAT_signal"/>
</dbReference>
<dbReference type="SUPFAM" id="SSF52499">
    <property type="entry name" value="Isochorismatase-like hydrolases"/>
    <property type="match status" value="1"/>
</dbReference>
<keyword evidence="1" id="KW-0732">Signal</keyword>
<dbReference type="EMBL" id="CP023694">
    <property type="protein sequence ID" value="QEV28654.1"/>
    <property type="molecule type" value="Genomic_DNA"/>
</dbReference>
<dbReference type="InterPro" id="IPR053152">
    <property type="entry name" value="Hydrolase_YcaC-like"/>
</dbReference>
<protein>
    <submittedName>
        <fullName evidence="3">Isochorismatase family protein</fullName>
    </submittedName>
</protein>